<accession>A0A3E1NTX7</accession>
<proteinExistence type="inferred from homology"/>
<feature type="domain" description="Nitroreductase" evidence="7">
    <location>
        <begin position="8"/>
        <end position="183"/>
    </location>
</feature>
<dbReference type="OrthoDB" id="9809288at2"/>
<evidence type="ECO:0000256" key="6">
    <source>
        <dbReference type="ARBA" id="ARBA00023002"/>
    </source>
</evidence>
<dbReference type="PANTHER" id="PTHR43673">
    <property type="entry name" value="NAD(P)H NITROREDUCTASE YDGI-RELATED"/>
    <property type="match status" value="1"/>
</dbReference>
<name>A0A3E1NTX7_9BACT</name>
<comment type="cofactor">
    <cofactor evidence="1">
        <name>FMN</name>
        <dbReference type="ChEBI" id="CHEBI:58210"/>
    </cofactor>
</comment>
<dbReference type="Pfam" id="PF00881">
    <property type="entry name" value="Nitroreductase"/>
    <property type="match status" value="1"/>
</dbReference>
<dbReference type="InterPro" id="IPR000415">
    <property type="entry name" value="Nitroreductase-like"/>
</dbReference>
<keyword evidence="6" id="KW-0560">Oxidoreductase</keyword>
<evidence type="ECO:0000256" key="5">
    <source>
        <dbReference type="ARBA" id="ARBA00022857"/>
    </source>
</evidence>
<dbReference type="InterPro" id="IPR029479">
    <property type="entry name" value="Nitroreductase"/>
</dbReference>
<comment type="similarity">
    <text evidence="2">Belongs to the nitroreductase family.</text>
</comment>
<comment type="caution">
    <text evidence="8">The sequence shown here is derived from an EMBL/GenBank/DDBJ whole genome shotgun (WGS) entry which is preliminary data.</text>
</comment>
<dbReference type="Proteomes" id="UP000261174">
    <property type="component" value="Unassembled WGS sequence"/>
</dbReference>
<evidence type="ECO:0000259" key="7">
    <source>
        <dbReference type="Pfam" id="PF00881"/>
    </source>
</evidence>
<dbReference type="InterPro" id="IPR033878">
    <property type="entry name" value="NfsB-like"/>
</dbReference>
<reference evidence="8 9" key="1">
    <citation type="submission" date="2018-08" db="EMBL/GenBank/DDBJ databases">
        <title>Chitinophaga sp. K20C18050901, a novel bacterium isolated from forest soil.</title>
        <authorList>
            <person name="Wang C."/>
        </authorList>
    </citation>
    <scope>NUCLEOTIDE SEQUENCE [LARGE SCALE GENOMIC DNA]</scope>
    <source>
        <strain evidence="8 9">K20C18050901</strain>
    </source>
</reference>
<gene>
    <name evidence="8" type="ORF">DXN04_30635</name>
</gene>
<keyword evidence="5" id="KW-0521">NADP</keyword>
<protein>
    <submittedName>
        <fullName evidence="8">NAD(P)H-dependent oxidoreductase</fullName>
    </submittedName>
</protein>
<dbReference type="EMBL" id="QTJV01000016">
    <property type="protein sequence ID" value="RFM31198.1"/>
    <property type="molecule type" value="Genomic_DNA"/>
</dbReference>
<evidence type="ECO:0000256" key="1">
    <source>
        <dbReference type="ARBA" id="ARBA00001917"/>
    </source>
</evidence>
<evidence type="ECO:0000256" key="2">
    <source>
        <dbReference type="ARBA" id="ARBA00007118"/>
    </source>
</evidence>
<dbReference type="SUPFAM" id="SSF55469">
    <property type="entry name" value="FMN-dependent nitroreductase-like"/>
    <property type="match status" value="1"/>
</dbReference>
<dbReference type="PANTHER" id="PTHR43673:SF2">
    <property type="entry name" value="NITROREDUCTASE"/>
    <property type="match status" value="1"/>
</dbReference>
<evidence type="ECO:0000256" key="4">
    <source>
        <dbReference type="ARBA" id="ARBA00022643"/>
    </source>
</evidence>
<keyword evidence="9" id="KW-1185">Reference proteome</keyword>
<organism evidence="8 9">
    <name type="scientific">Chitinophaga silvisoli</name>
    <dbReference type="NCBI Taxonomy" id="2291814"/>
    <lineage>
        <taxon>Bacteria</taxon>
        <taxon>Pseudomonadati</taxon>
        <taxon>Bacteroidota</taxon>
        <taxon>Chitinophagia</taxon>
        <taxon>Chitinophagales</taxon>
        <taxon>Chitinophagaceae</taxon>
        <taxon>Chitinophaga</taxon>
    </lineage>
</organism>
<dbReference type="GO" id="GO:0016491">
    <property type="term" value="F:oxidoreductase activity"/>
    <property type="evidence" value="ECO:0007669"/>
    <property type="project" value="UniProtKB-KW"/>
</dbReference>
<dbReference type="Gene3D" id="3.40.109.10">
    <property type="entry name" value="NADH Oxidase"/>
    <property type="match status" value="1"/>
</dbReference>
<keyword evidence="4" id="KW-0288">FMN</keyword>
<dbReference type="CDD" id="cd02149">
    <property type="entry name" value="NfsB-like"/>
    <property type="match status" value="1"/>
</dbReference>
<dbReference type="AlphaFoldDB" id="A0A3E1NTX7"/>
<sequence>MNTTESLQWRYATKKFSEKKVSSEELNKILEAINLSASSTGLQPYRVFVVENATLRKELGEGSFNAQIAASSHLLVFAAFDRITREHIDTYISYMASERNIPEGALADFKTALIGGLLSRSDEENAAWAARQAYIALGTALIAAAELKIDSTPMEGFDAAKFDSLLGLTPKGLKSVVILSLGYRDAENDPYASLKKVRLPLAEFVTFIN</sequence>
<dbReference type="RefSeq" id="WP_116857232.1">
    <property type="nucleotide sequence ID" value="NZ_QTJV01000016.1"/>
</dbReference>
<evidence type="ECO:0000313" key="9">
    <source>
        <dbReference type="Proteomes" id="UP000261174"/>
    </source>
</evidence>
<keyword evidence="3" id="KW-0285">Flavoprotein</keyword>
<evidence type="ECO:0000256" key="3">
    <source>
        <dbReference type="ARBA" id="ARBA00022630"/>
    </source>
</evidence>
<evidence type="ECO:0000313" key="8">
    <source>
        <dbReference type="EMBL" id="RFM31198.1"/>
    </source>
</evidence>